<evidence type="ECO:0000259" key="5">
    <source>
        <dbReference type="Pfam" id="PF17162"/>
    </source>
</evidence>
<proteinExistence type="predicted"/>
<name>A0A3D4V5C5_9BACT</name>
<feature type="domain" description="DUF5118" evidence="5">
    <location>
        <begin position="77"/>
        <end position="126"/>
    </location>
</feature>
<evidence type="ECO:0000313" key="7">
    <source>
        <dbReference type="Proteomes" id="UP000264071"/>
    </source>
</evidence>
<feature type="compositionally biased region" description="Low complexity" evidence="1">
    <location>
        <begin position="24"/>
        <end position="67"/>
    </location>
</feature>
<dbReference type="InterPro" id="IPR033428">
    <property type="entry name" value="DUF5118"/>
</dbReference>
<dbReference type="InterPro" id="IPR033413">
    <property type="entry name" value="DUF5117"/>
</dbReference>
<dbReference type="PANTHER" id="PTHR38478:SF1">
    <property type="entry name" value="ZINC DEPENDENT METALLOPROTEASE DOMAIN LIPOPROTEIN"/>
    <property type="match status" value="1"/>
</dbReference>
<dbReference type="PANTHER" id="PTHR38478">
    <property type="entry name" value="PEPTIDASE M1A AND M12B"/>
    <property type="match status" value="1"/>
</dbReference>
<dbReference type="InterPro" id="IPR032534">
    <property type="entry name" value="EcxA_zinc-bd"/>
</dbReference>
<feature type="chain" id="PRO_5017668636" evidence="2">
    <location>
        <begin position="29"/>
        <end position="861"/>
    </location>
</feature>
<dbReference type="SUPFAM" id="SSF55486">
    <property type="entry name" value="Metalloproteases ('zincins'), catalytic domain"/>
    <property type="match status" value="1"/>
</dbReference>
<dbReference type="Pfam" id="PF17148">
    <property type="entry name" value="DUF5117"/>
    <property type="match status" value="1"/>
</dbReference>
<dbReference type="AlphaFoldDB" id="A0A3D4V5C5"/>
<feature type="domain" description="EcxA zinc-binding" evidence="3">
    <location>
        <begin position="452"/>
        <end position="765"/>
    </location>
</feature>
<feature type="signal peptide" evidence="2">
    <location>
        <begin position="1"/>
        <end position="28"/>
    </location>
</feature>
<gene>
    <name evidence="6" type="ORF">DGD08_03860</name>
</gene>
<organism evidence="6 7">
    <name type="scientific">Gemmatimonas aurantiaca</name>
    <dbReference type="NCBI Taxonomy" id="173480"/>
    <lineage>
        <taxon>Bacteria</taxon>
        <taxon>Pseudomonadati</taxon>
        <taxon>Gemmatimonadota</taxon>
        <taxon>Gemmatimonadia</taxon>
        <taxon>Gemmatimonadales</taxon>
        <taxon>Gemmatimonadaceae</taxon>
        <taxon>Gemmatimonas</taxon>
    </lineage>
</organism>
<dbReference type="Proteomes" id="UP000264071">
    <property type="component" value="Unassembled WGS sequence"/>
</dbReference>
<comment type="caution">
    <text evidence="6">The sequence shown here is derived from an EMBL/GenBank/DDBJ whole genome shotgun (WGS) entry which is preliminary data.</text>
</comment>
<dbReference type="CDD" id="cd04276">
    <property type="entry name" value="ZnMc_MMP_like_2"/>
    <property type="match status" value="1"/>
</dbReference>
<dbReference type="Pfam" id="PF17162">
    <property type="entry name" value="DUF5118"/>
    <property type="match status" value="1"/>
</dbReference>
<dbReference type="PROSITE" id="PS51257">
    <property type="entry name" value="PROKAR_LIPOPROTEIN"/>
    <property type="match status" value="1"/>
</dbReference>
<dbReference type="InterPro" id="IPR034032">
    <property type="entry name" value="Zn_MMP-like_bac"/>
</dbReference>
<evidence type="ECO:0000256" key="2">
    <source>
        <dbReference type="SAM" id="SignalP"/>
    </source>
</evidence>
<feature type="region of interest" description="Disordered" evidence="1">
    <location>
        <begin position="24"/>
        <end position="80"/>
    </location>
</feature>
<dbReference type="EMBL" id="DPIY01000005">
    <property type="protein sequence ID" value="HCT56329.1"/>
    <property type="molecule type" value="Genomic_DNA"/>
</dbReference>
<reference evidence="6 7" key="1">
    <citation type="journal article" date="2018" name="Nat. Biotechnol.">
        <title>A standardized bacterial taxonomy based on genome phylogeny substantially revises the tree of life.</title>
        <authorList>
            <person name="Parks D.H."/>
            <person name="Chuvochina M."/>
            <person name="Waite D.W."/>
            <person name="Rinke C."/>
            <person name="Skarshewski A."/>
            <person name="Chaumeil P.A."/>
            <person name="Hugenholtz P."/>
        </authorList>
    </citation>
    <scope>NUCLEOTIDE SEQUENCE [LARGE SCALE GENOMIC DNA]</scope>
    <source>
        <strain evidence="6">UBA8844</strain>
    </source>
</reference>
<evidence type="ECO:0000256" key="1">
    <source>
        <dbReference type="SAM" id="MobiDB-lite"/>
    </source>
</evidence>
<dbReference type="Pfam" id="PF16313">
    <property type="entry name" value="DUF4953"/>
    <property type="match status" value="1"/>
</dbReference>
<feature type="domain" description="DUF5117" evidence="4">
    <location>
        <begin position="136"/>
        <end position="323"/>
    </location>
</feature>
<keyword evidence="2" id="KW-0732">Signal</keyword>
<sequence length="861" mass="93544">MHNRRFMPLLAAGLVLAACRPASKPAPAATPAATPAGANNRPAGQTPAGPTAGQPPAGTPNLSALAGALGGQGEPTPRPYATVITSRARSKQGVFAVHQVGARLYFEVPAAQLGKDFMVTTVLAGTNAAITGSTNGPTRLVRFERRDNRILLRDVNYNNVASDTTLQTARAMSLIEFFPILASFNVDAYGKDSAAVIEVTRLFTGGVQEFTANGRRAAVDASRSFIDKFSAFSRNVNVTAVQTFTPQATPGAAPLPIFGGGGGAVTTTTEAYTFSIVRLPDDPMMPRLADERVGFFSRARTDFGSREQRVLPRRYISRWRLECSDRKQGNLCVPKKPITYYVDPATPTWLVPWVKAGIEEWQPAFEAAGFAKGIIAGDAPNDPEFSGEDASVAMIRWLPSPVANAQGPSLVDPRTGEIIDADVQMYHNILDLQREWYFSQVGHLDKRAQTFPFPDSLMGRLIQFVVAHEVGHTLGFPHNFKGSSMYPLDSVRSKTWVAKMGHSPSIMDYARFNYVAQPEDNIPLADLVPRVGVYDTYAVKWGYSPIAGATSPEGELRQLDAWARMQDTIPWYRFASDAGAGGADPGEQSEAIGDADAVAATALGFKNIARVMKLVDGAASGDKTADFSLLRATYNGVINQWALEANHVTKIVGGLDKQEKRQSQSGPVWTPVSRTRQKAAVKFLNEQVFATPAYLIDVPTLRRLESEGNINRVVNAQARALGSLLNNTKLQRLVEIEATSSSQATVYPVGEMLTDVRRGLWSEVASGKAITAYRRRLQNVYLEQMATKIKPPATSAAEVQISQLLGIPLSQPRDFRAIVKDEVRTLDRELANAIGRTSDRASRAHLQDARDQIKAMLDTDK</sequence>
<evidence type="ECO:0000313" key="6">
    <source>
        <dbReference type="EMBL" id="HCT56329.1"/>
    </source>
</evidence>
<evidence type="ECO:0000259" key="4">
    <source>
        <dbReference type="Pfam" id="PF17148"/>
    </source>
</evidence>
<accession>A0A3D4V5C5</accession>
<protein>
    <submittedName>
        <fullName evidence="6">DUF5117 domain-containing protein</fullName>
    </submittedName>
</protein>
<evidence type="ECO:0000259" key="3">
    <source>
        <dbReference type="Pfam" id="PF16313"/>
    </source>
</evidence>